<dbReference type="InterPro" id="IPR011989">
    <property type="entry name" value="ARM-like"/>
</dbReference>
<organism evidence="3 4">
    <name type="scientific">Phototrophicus methaneseepsis</name>
    <dbReference type="NCBI Taxonomy" id="2710758"/>
    <lineage>
        <taxon>Bacteria</taxon>
        <taxon>Bacillati</taxon>
        <taxon>Chloroflexota</taxon>
        <taxon>Candidatus Thermofontia</taxon>
        <taxon>Phototrophicales</taxon>
        <taxon>Phototrophicaceae</taxon>
        <taxon>Phototrophicus</taxon>
    </lineage>
</organism>
<reference evidence="3 4" key="1">
    <citation type="submission" date="2020-02" db="EMBL/GenBank/DDBJ databases">
        <authorList>
            <person name="Zheng R.K."/>
            <person name="Sun C.M."/>
        </authorList>
    </citation>
    <scope>NUCLEOTIDE SEQUENCE [LARGE SCALE GENOMIC DNA]</scope>
    <source>
        <strain evidence="4">rifampicinis</strain>
    </source>
</reference>
<dbReference type="RefSeq" id="WP_195172794.1">
    <property type="nucleotide sequence ID" value="NZ_CP062983.1"/>
</dbReference>
<proteinExistence type="predicted"/>
<keyword evidence="1" id="KW-0677">Repeat</keyword>
<protein>
    <submittedName>
        <fullName evidence="3">HEAT repeat domain-containing protein</fullName>
    </submittedName>
</protein>
<evidence type="ECO:0000313" key="3">
    <source>
        <dbReference type="EMBL" id="QPC84731.1"/>
    </source>
</evidence>
<dbReference type="InterPro" id="IPR021133">
    <property type="entry name" value="HEAT_type_2"/>
</dbReference>
<dbReference type="Gene3D" id="1.25.10.10">
    <property type="entry name" value="Leucine-rich Repeat Variant"/>
    <property type="match status" value="3"/>
</dbReference>
<sequence>MSYEPSLEEYIHQLARDPKPSVRQNAAFILGRWRDLRVVPPLITAVQDEDPGVRMRAVEALGVWKHMPETVQAVIPALGDADEAVRSQAARSLGLMQDVDAVPALLEALNDTSVAVRAKTAEALGILAQPAAIMALLRALIEDDDSGVRYFAQESLVQIGGAAVRESVSDAIQQYYDEPGILIDLISVLAKLRDSRNIEVLRPLLAHPDEDVKAMAQWAITEHSH</sequence>
<comment type="function">
    <text evidence="2">Catalyzes the hydroxylation of the N(6)-(4-aminobutyl)-L-lysine intermediate produced by deoxyhypusine synthase/DHPS on a critical lysine of the eukaryotic translation initiation factor 5A/eIF-5A. This is the second step of the post-translational modification of that lysine into an unusual amino acid residue named hypusine. Hypusination is unique to mature eIF-5A factor and is essential for its function.</text>
</comment>
<dbReference type="SUPFAM" id="SSF48371">
    <property type="entry name" value="ARM repeat"/>
    <property type="match status" value="1"/>
</dbReference>
<dbReference type="InterPro" id="IPR004155">
    <property type="entry name" value="PBS_lyase_HEAT"/>
</dbReference>
<evidence type="ECO:0000256" key="2">
    <source>
        <dbReference type="ARBA" id="ARBA00045876"/>
    </source>
</evidence>
<evidence type="ECO:0000256" key="1">
    <source>
        <dbReference type="ARBA" id="ARBA00022737"/>
    </source>
</evidence>
<dbReference type="SMART" id="SM00567">
    <property type="entry name" value="EZ_HEAT"/>
    <property type="match status" value="4"/>
</dbReference>
<dbReference type="PANTHER" id="PTHR12697:SF5">
    <property type="entry name" value="DEOXYHYPUSINE HYDROXYLASE"/>
    <property type="match status" value="1"/>
</dbReference>
<dbReference type="PROSITE" id="PS50077">
    <property type="entry name" value="HEAT_REPEAT"/>
    <property type="match status" value="2"/>
</dbReference>
<dbReference type="GO" id="GO:0016491">
    <property type="term" value="F:oxidoreductase activity"/>
    <property type="evidence" value="ECO:0007669"/>
    <property type="project" value="TreeGrafter"/>
</dbReference>
<dbReference type="EMBL" id="CP062983">
    <property type="protein sequence ID" value="QPC84731.1"/>
    <property type="molecule type" value="Genomic_DNA"/>
</dbReference>
<dbReference type="Pfam" id="PF02985">
    <property type="entry name" value="HEAT"/>
    <property type="match status" value="1"/>
</dbReference>
<keyword evidence="4" id="KW-1185">Reference proteome</keyword>
<dbReference type="InterPro" id="IPR000357">
    <property type="entry name" value="HEAT"/>
</dbReference>
<dbReference type="AlphaFoldDB" id="A0A7S8ED41"/>
<accession>A0A7S8ED41</accession>
<dbReference type="InterPro" id="IPR016024">
    <property type="entry name" value="ARM-type_fold"/>
</dbReference>
<evidence type="ECO:0000313" key="4">
    <source>
        <dbReference type="Proteomes" id="UP000594468"/>
    </source>
</evidence>
<gene>
    <name evidence="3" type="ORF">G4Y79_10235</name>
</gene>
<dbReference type="PANTHER" id="PTHR12697">
    <property type="entry name" value="PBS LYASE HEAT-LIKE PROTEIN"/>
    <property type="match status" value="1"/>
</dbReference>
<dbReference type="Pfam" id="PF13646">
    <property type="entry name" value="HEAT_2"/>
    <property type="match status" value="1"/>
</dbReference>
<dbReference type="Proteomes" id="UP000594468">
    <property type="component" value="Chromosome"/>
</dbReference>
<name>A0A7S8ED41_9CHLR</name>
<dbReference type="KEGG" id="pmet:G4Y79_10235"/>